<accession>A0ABM0LWZ0</accession>
<protein>
    <submittedName>
        <fullName evidence="6">Interferon-induced protein with tetratricopeptide repeats 1B-like</fullName>
    </submittedName>
</protein>
<dbReference type="PROSITE" id="PS50005">
    <property type="entry name" value="TPR"/>
    <property type="match status" value="1"/>
</dbReference>
<keyword evidence="1" id="KW-0677">Repeat</keyword>
<sequence length="564" mass="65230">MDAGTLKQRLEQFPSHFHWKLEDQSERERTDLRNRIEGGLAEHPDKLPVCYMTLVGYLWVSPLDKKEHFKNALQWFHKASEINSVEIEQESKRGNKGPIGDKIILLTNKAMLQLKLGMHNSVKKLYKEIEKLFQEKTPEIEAYITAHKAFASRQFGPAKYNIAAELFKEALECFPENVDWLEEYGKVIGRIERNMELADCAESSERVLEQVIKLDPSRHLSRVLLAQIYQDKKLYDAAEEQIDTAIKLTKGKLRITVMQRIGQFYRKQRRFDEALTCFEEVRTANPKSVFNLDQMALTYKAKSYAVRNTHQSHVFLETALKLCQEACDISEENSDVKLTMAHILLLFGRHSDARICYAELSETAGAGIKSKVHFRFGQFLDRIGDKPDAIEQYISAIRCNHESFFGKKAVDKIFEMKNILHSELGNDRALDILGWVHSKLGDLKTAVFYYETEWETNHTDELREVLIDLHLKLRNIEKTKHYLKDVKESESVDKLKGRHHNLVGEEENKLGKIAAARKEFSISTQYFCLDGAENLIRILTKCSIEQTCENEWFTDCAKIADFIA</sequence>
<evidence type="ECO:0000313" key="6">
    <source>
        <dbReference type="RefSeq" id="XP_006812281.1"/>
    </source>
</evidence>
<comment type="similarity">
    <text evidence="3">Belongs to the IFIT family.</text>
</comment>
<dbReference type="SMART" id="SM00028">
    <property type="entry name" value="TPR"/>
    <property type="match status" value="5"/>
</dbReference>
<evidence type="ECO:0000256" key="4">
    <source>
        <dbReference type="PROSITE-ProRule" id="PRU00339"/>
    </source>
</evidence>
<dbReference type="Pfam" id="PF13374">
    <property type="entry name" value="TPR_10"/>
    <property type="match status" value="1"/>
</dbReference>
<organism evidence="5 6">
    <name type="scientific">Saccoglossus kowalevskii</name>
    <name type="common">Acorn worm</name>
    <dbReference type="NCBI Taxonomy" id="10224"/>
    <lineage>
        <taxon>Eukaryota</taxon>
        <taxon>Metazoa</taxon>
        <taxon>Hemichordata</taxon>
        <taxon>Enteropneusta</taxon>
        <taxon>Harrimaniidae</taxon>
        <taxon>Saccoglossus</taxon>
    </lineage>
</organism>
<proteinExistence type="inferred from homology"/>
<dbReference type="GeneID" id="102800864"/>
<dbReference type="InterPro" id="IPR011990">
    <property type="entry name" value="TPR-like_helical_dom_sf"/>
</dbReference>
<dbReference type="InterPro" id="IPR019734">
    <property type="entry name" value="TPR_rpt"/>
</dbReference>
<name>A0ABM0LWZ0_SACKO</name>
<feature type="repeat" description="TPR" evidence="4">
    <location>
        <begin position="255"/>
        <end position="288"/>
    </location>
</feature>
<dbReference type="Proteomes" id="UP000694865">
    <property type="component" value="Unplaced"/>
</dbReference>
<dbReference type="RefSeq" id="XP_006812281.1">
    <property type="nucleotide sequence ID" value="XM_006812218.1"/>
</dbReference>
<dbReference type="Gene3D" id="1.25.40.10">
    <property type="entry name" value="Tetratricopeptide repeat domain"/>
    <property type="match status" value="2"/>
</dbReference>
<gene>
    <name evidence="6" type="primary">LOC102800864</name>
</gene>
<evidence type="ECO:0000256" key="2">
    <source>
        <dbReference type="ARBA" id="ARBA00022803"/>
    </source>
</evidence>
<dbReference type="PANTHER" id="PTHR10271:SF0">
    <property type="entry name" value="INTERFERON-INDUCED PROTEIN WITH TETRATRICOPEPTIDE REPEATS 5"/>
    <property type="match status" value="1"/>
</dbReference>
<dbReference type="SUPFAM" id="SSF48452">
    <property type="entry name" value="TPR-like"/>
    <property type="match status" value="3"/>
</dbReference>
<evidence type="ECO:0000256" key="3">
    <source>
        <dbReference type="ARBA" id="ARBA00038336"/>
    </source>
</evidence>
<keyword evidence="5" id="KW-1185">Reference proteome</keyword>
<keyword evidence="2 4" id="KW-0802">TPR repeat</keyword>
<dbReference type="PANTHER" id="PTHR10271">
    <property type="entry name" value="INTERFERON-INDUCED PROTEIN WITH TETRATRICOPEPTIDE REPEATS"/>
    <property type="match status" value="1"/>
</dbReference>
<dbReference type="Pfam" id="PF13181">
    <property type="entry name" value="TPR_8"/>
    <property type="match status" value="1"/>
</dbReference>
<reference evidence="6" key="1">
    <citation type="submission" date="2025-08" db="UniProtKB">
        <authorList>
            <consortium name="RefSeq"/>
        </authorList>
    </citation>
    <scope>IDENTIFICATION</scope>
    <source>
        <tissue evidence="6">Testes</tissue>
    </source>
</reference>
<evidence type="ECO:0000313" key="5">
    <source>
        <dbReference type="Proteomes" id="UP000694865"/>
    </source>
</evidence>
<evidence type="ECO:0000256" key="1">
    <source>
        <dbReference type="ARBA" id="ARBA00022737"/>
    </source>
</evidence>